<dbReference type="Proteomes" id="UP000236319">
    <property type="component" value="Unassembled WGS sequence"/>
</dbReference>
<evidence type="ECO:0000313" key="12">
    <source>
        <dbReference type="Proteomes" id="UP000236319"/>
    </source>
</evidence>
<evidence type="ECO:0000256" key="4">
    <source>
        <dbReference type="ARBA" id="ARBA00022801"/>
    </source>
</evidence>
<dbReference type="OrthoDB" id="10253254at2759"/>
<dbReference type="FunFam" id="3.40.50.300:FF:000637">
    <property type="entry name" value="ATP-dependent RNA helicase DHX37/DHR1"/>
    <property type="match status" value="1"/>
</dbReference>
<feature type="region of interest" description="Disordered" evidence="8">
    <location>
        <begin position="413"/>
        <end position="467"/>
    </location>
</feature>
<feature type="domain" description="Helicase ATP-binding" evidence="9">
    <location>
        <begin position="55"/>
        <end position="229"/>
    </location>
</feature>
<dbReference type="InterPro" id="IPR042035">
    <property type="entry name" value="DEAH_win-hel_dom"/>
</dbReference>
<comment type="caution">
    <text evidence="11">The sequence shown here is derived from an EMBL/GenBank/DDBJ whole genome shotgun (WGS) entry which is preliminary data.</text>
</comment>
<dbReference type="InterPro" id="IPR001650">
    <property type="entry name" value="Helicase_C-like"/>
</dbReference>
<dbReference type="EMBL" id="BDSA01000002">
    <property type="protein sequence ID" value="GBE60326.1"/>
    <property type="molecule type" value="Genomic_DNA"/>
</dbReference>
<accession>A0A2H6KBF9</accession>
<evidence type="ECO:0000313" key="11">
    <source>
        <dbReference type="EMBL" id="GBE60326.1"/>
    </source>
</evidence>
<proteinExistence type="inferred from homology"/>
<dbReference type="VEuPathDB" id="PiroplasmaDB:BOVATA_018190"/>
<evidence type="ECO:0000256" key="7">
    <source>
        <dbReference type="ARBA" id="ARBA00047984"/>
    </source>
</evidence>
<feature type="compositionally biased region" description="Basic residues" evidence="8">
    <location>
        <begin position="1"/>
        <end position="12"/>
    </location>
</feature>
<dbReference type="Pfam" id="PF00271">
    <property type="entry name" value="Helicase_C"/>
    <property type="match status" value="1"/>
</dbReference>
<dbReference type="AlphaFoldDB" id="A0A2H6KBF9"/>
<keyword evidence="5 11" id="KW-0347">Helicase</keyword>
<dbReference type="GeneID" id="39874096"/>
<dbReference type="PANTHER" id="PTHR18934:SF99">
    <property type="entry name" value="ATP-DEPENDENT RNA HELICASE DHX37-RELATED"/>
    <property type="match status" value="1"/>
</dbReference>
<organism evidence="11 12">
    <name type="scientific">Babesia ovata</name>
    <dbReference type="NCBI Taxonomy" id="189622"/>
    <lineage>
        <taxon>Eukaryota</taxon>
        <taxon>Sar</taxon>
        <taxon>Alveolata</taxon>
        <taxon>Apicomplexa</taxon>
        <taxon>Aconoidasida</taxon>
        <taxon>Piroplasmida</taxon>
        <taxon>Babesiidae</taxon>
        <taxon>Babesia</taxon>
    </lineage>
</organism>
<dbReference type="PROSITE" id="PS00690">
    <property type="entry name" value="DEAH_ATP_HELICASE"/>
    <property type="match status" value="1"/>
</dbReference>
<dbReference type="EC" id="3.6.4.13" evidence="2"/>
<reference evidence="11 12" key="1">
    <citation type="journal article" date="2017" name="BMC Genomics">
        <title>Whole-genome assembly of Babesia ovata and comparative genomics between closely related pathogens.</title>
        <authorList>
            <person name="Yamagishi J."/>
            <person name="Asada M."/>
            <person name="Hakimi H."/>
            <person name="Tanaka T.Q."/>
            <person name="Sugimoto C."/>
            <person name="Kawazu S."/>
        </authorList>
    </citation>
    <scope>NUCLEOTIDE SEQUENCE [LARGE SCALE GENOMIC DNA]</scope>
    <source>
        <strain evidence="11 12">Miyake</strain>
    </source>
</reference>
<feature type="region of interest" description="Disordered" evidence="8">
    <location>
        <begin position="320"/>
        <end position="395"/>
    </location>
</feature>
<dbReference type="CDD" id="cd18791">
    <property type="entry name" value="SF2_C_RHA"/>
    <property type="match status" value="1"/>
</dbReference>
<dbReference type="InterPro" id="IPR007502">
    <property type="entry name" value="Helicase-assoc_dom"/>
</dbReference>
<comment type="catalytic activity">
    <reaction evidence="7">
        <text>ATP + H2O = ADP + phosphate + H(+)</text>
        <dbReference type="Rhea" id="RHEA:13065"/>
        <dbReference type="ChEBI" id="CHEBI:15377"/>
        <dbReference type="ChEBI" id="CHEBI:15378"/>
        <dbReference type="ChEBI" id="CHEBI:30616"/>
        <dbReference type="ChEBI" id="CHEBI:43474"/>
        <dbReference type="ChEBI" id="CHEBI:456216"/>
        <dbReference type="EC" id="3.6.4.13"/>
    </reaction>
</comment>
<evidence type="ECO:0000256" key="2">
    <source>
        <dbReference type="ARBA" id="ARBA00012552"/>
    </source>
</evidence>
<dbReference type="GO" id="GO:0005524">
    <property type="term" value="F:ATP binding"/>
    <property type="evidence" value="ECO:0007669"/>
    <property type="project" value="UniProtKB-KW"/>
</dbReference>
<dbReference type="RefSeq" id="XP_028866569.1">
    <property type="nucleotide sequence ID" value="XM_029010736.1"/>
</dbReference>
<dbReference type="PROSITE" id="PS51192">
    <property type="entry name" value="HELICASE_ATP_BIND_1"/>
    <property type="match status" value="1"/>
</dbReference>
<gene>
    <name evidence="11" type="ORF">BOVATA_018190</name>
</gene>
<dbReference type="GO" id="GO:0000462">
    <property type="term" value="P:maturation of SSU-rRNA from tricistronic rRNA transcript (SSU-rRNA, 5.8S rRNA, LSU-rRNA)"/>
    <property type="evidence" value="ECO:0007669"/>
    <property type="project" value="TreeGrafter"/>
</dbReference>
<keyword evidence="6" id="KW-0067">ATP-binding</keyword>
<dbReference type="Gene3D" id="3.40.50.300">
    <property type="entry name" value="P-loop containing nucleotide triphosphate hydrolases"/>
    <property type="match status" value="3"/>
</dbReference>
<dbReference type="Gene3D" id="1.10.10.2130">
    <property type="entry name" value="DEAH helicase family, winged-helix domain"/>
    <property type="match status" value="1"/>
</dbReference>
<evidence type="ECO:0000256" key="8">
    <source>
        <dbReference type="SAM" id="MobiDB-lite"/>
    </source>
</evidence>
<dbReference type="GO" id="GO:0003723">
    <property type="term" value="F:RNA binding"/>
    <property type="evidence" value="ECO:0007669"/>
    <property type="project" value="TreeGrafter"/>
</dbReference>
<dbReference type="SMART" id="SM00487">
    <property type="entry name" value="DEXDc"/>
    <property type="match status" value="1"/>
</dbReference>
<dbReference type="InterPro" id="IPR014001">
    <property type="entry name" value="Helicase_ATP-bd"/>
</dbReference>
<feature type="compositionally biased region" description="Polar residues" evidence="8">
    <location>
        <begin position="369"/>
        <end position="379"/>
    </location>
</feature>
<dbReference type="GO" id="GO:0003724">
    <property type="term" value="F:RNA helicase activity"/>
    <property type="evidence" value="ECO:0007669"/>
    <property type="project" value="UniProtKB-EC"/>
</dbReference>
<dbReference type="PANTHER" id="PTHR18934">
    <property type="entry name" value="ATP-DEPENDENT RNA HELICASE"/>
    <property type="match status" value="1"/>
</dbReference>
<evidence type="ECO:0000256" key="6">
    <source>
        <dbReference type="ARBA" id="ARBA00022840"/>
    </source>
</evidence>
<dbReference type="GO" id="GO:0005730">
    <property type="term" value="C:nucleolus"/>
    <property type="evidence" value="ECO:0007669"/>
    <property type="project" value="TreeGrafter"/>
</dbReference>
<evidence type="ECO:0000259" key="9">
    <source>
        <dbReference type="PROSITE" id="PS51192"/>
    </source>
</evidence>
<feature type="domain" description="Helicase C-terminal" evidence="10">
    <location>
        <begin position="465"/>
        <end position="654"/>
    </location>
</feature>
<keyword evidence="12" id="KW-1185">Reference proteome</keyword>
<evidence type="ECO:0000256" key="5">
    <source>
        <dbReference type="ARBA" id="ARBA00022806"/>
    </source>
</evidence>
<evidence type="ECO:0000256" key="3">
    <source>
        <dbReference type="ARBA" id="ARBA00022741"/>
    </source>
</evidence>
<dbReference type="SMART" id="SM00490">
    <property type="entry name" value="HELICc"/>
    <property type="match status" value="1"/>
</dbReference>
<dbReference type="GO" id="GO:0016787">
    <property type="term" value="F:hydrolase activity"/>
    <property type="evidence" value="ECO:0007669"/>
    <property type="project" value="UniProtKB-KW"/>
</dbReference>
<name>A0A2H6KBF9_9APIC</name>
<dbReference type="PROSITE" id="PS51194">
    <property type="entry name" value="HELICASE_CTER"/>
    <property type="match status" value="1"/>
</dbReference>
<dbReference type="SUPFAM" id="SSF52540">
    <property type="entry name" value="P-loop containing nucleoside triphosphate hydrolases"/>
    <property type="match status" value="1"/>
</dbReference>
<feature type="compositionally biased region" description="Low complexity" evidence="8">
    <location>
        <begin position="13"/>
        <end position="22"/>
    </location>
</feature>
<comment type="similarity">
    <text evidence="1">Belongs to the DEAD box helicase family. DEAH subfamily.</text>
</comment>
<feature type="region of interest" description="Disordered" evidence="8">
    <location>
        <begin position="1"/>
        <end position="25"/>
    </location>
</feature>
<dbReference type="InterPro" id="IPR002464">
    <property type="entry name" value="DNA/RNA_helicase_DEAH_CS"/>
</dbReference>
<keyword evidence="4" id="KW-0378">Hydrolase</keyword>
<dbReference type="SMART" id="SM00847">
    <property type="entry name" value="HA2"/>
    <property type="match status" value="1"/>
</dbReference>
<evidence type="ECO:0000259" key="10">
    <source>
        <dbReference type="PROSITE" id="PS51194"/>
    </source>
</evidence>
<protein>
    <recommendedName>
        <fullName evidence="2">RNA helicase</fullName>
        <ecNumber evidence="2">3.6.4.13</ecNumber>
    </recommendedName>
</protein>
<dbReference type="InterPro" id="IPR027417">
    <property type="entry name" value="P-loop_NTPase"/>
</dbReference>
<sequence>MSKPSKSAKRAKTAQSASSQTSREPEYSVVHVDRLLEVERRRIKLPACMMEQEIVDAVKHNDIVVITGDTGCGKSTQVPQFLYENGLCTGNGIIGVTQVRRVACLALYQQVSLELNSKTLVGYQYRFNRGFNQKLCKIKFMTDGILLQEIKEDLLCSRYSVIIIDEAHERNLNCDILIGVLSRVAQVRREQFEAGVPGVQPLKLVIMSATIRAEDFLDAKIFNGKVAHLHIATEFKRNTIHFSRRTVRDYVADAQDKVLKIHQRLPPGSVLVFLTGKDELHRLKRLLSPYEQRAAVAPTSTPQQQEEPEDDDAIFELESDSDAESDEGNSTNAIDDYDGDDGNKNTEPYADDSSKTSDLLGNVAADGASATNNETQTADSGSGMGSGSDIPTPIPAIKAERCDHNAVVLSEMDESTNASDSKSSGDRSHAVKSSNAETDLEKSENTDNESNVAEISDNKAIGKVTEDEASVDVESLGTVITGESDTEPEDASENAYHVELEVLSRNYKRLSDIKWHGSGSGTGALRVVVMHASQTMDAQMAAFTLPSDNERVVILSTNVAETAITLPNIRYVVDCGKEKRRVDDISRGVSRFVICDISKASADQRSGRAGRVGSGHCYRQYTSSTYETLFDDYSPVEIANCNLESTILLLSSIGIENPYDFPFLTPPPLDNIRSALQALAALGAIETPSQLAENRHSAQNEVTANPFKIPPSYPYKTSYEALERIRAARITQLGRYLALLPLHPRFGKMLYSVVSRGANADDLRTACCVISALSFGAANLVNPNIPGGEDNRKAIPSLRSDVELFMWICCRYSQSTGNAASSFCSQYGINERLLREVFQQAEQLYRAVRASLGNLAQHLGADWKSRLSTPNRNTKQIIEAAIVECLVDKVAVQASRLSNDAHTAATNAYRTGALTALRRDVFLPRPYSRHKPECVVYVGLVGDEKIKMQDVLPTDAATISTLRSPMIVANSIHKGLPPRYNTEQDCVEAFVTKIYAPLEFSLGIAKSALNPDHPLATRTFAQQLCLGNVFPVLQQFAGGLIVSEADFLAPTKANGPLAALLLALRRSRVSSRASFFAAKQKDPNFLVHEFCNVMRVGYVDHQAVERAFGSIREDSVRRSPGVARRDTCHTFYY</sequence>
<evidence type="ECO:0000256" key="1">
    <source>
        <dbReference type="ARBA" id="ARBA00008792"/>
    </source>
</evidence>
<keyword evidence="3" id="KW-0547">Nucleotide-binding</keyword>